<gene>
    <name evidence="2" type="ORF">HRUBRA_02408</name>
</gene>
<dbReference type="AlphaFoldDB" id="A0A095VNL5"/>
<feature type="chain" id="PRO_5001919966" description="CopL family metal-binding regulatory protein" evidence="1">
    <location>
        <begin position="31"/>
        <end position="119"/>
    </location>
</feature>
<dbReference type="RefSeq" id="WP_035515931.1">
    <property type="nucleotide sequence ID" value="NZ_KN234759.1"/>
</dbReference>
<sequence>MNRLLRQRVLRTILALGLLGQLAVPALALAQPCPMPHEGGHAMAAMAEHGSMEDGGAMDAADCCQDDGPCLLAHCMAPVGACAAPPMLVRLPLAAPGPAAVVLNPRAIPQRHFRPPIAA</sequence>
<keyword evidence="3" id="KW-1185">Reference proteome</keyword>
<keyword evidence="1" id="KW-0732">Signal</keyword>
<protein>
    <recommendedName>
        <fullName evidence="4">CopL family metal-binding regulatory protein</fullName>
    </recommendedName>
</protein>
<dbReference type="EMBL" id="AUVB01000077">
    <property type="protein sequence ID" value="KGE02970.1"/>
    <property type="molecule type" value="Genomic_DNA"/>
</dbReference>
<reference evidence="2 3" key="1">
    <citation type="journal article" date="2014" name="Genome Announc.">
        <title>Genome Sequence of Gammaproteobacterial Pseudohaliea rubra Type Strain DSM 19751, Isolated from Coastal Seawater of the Mediterranean Sea.</title>
        <authorList>
            <person name="Spring S."/>
            <person name="Fiebig A."/>
            <person name="Riedel T."/>
            <person name="Goker M."/>
            <person name="Klenk H.P."/>
        </authorList>
    </citation>
    <scope>NUCLEOTIDE SEQUENCE [LARGE SCALE GENOMIC DNA]</scope>
    <source>
        <strain evidence="2 3">DSM 19751</strain>
    </source>
</reference>
<dbReference type="HOGENOM" id="CLU_2058107_0_0_6"/>
<dbReference type="STRING" id="1265313.HRUBRA_02408"/>
<accession>A0A095VNL5</accession>
<name>A0A095VNL5_9GAMM</name>
<dbReference type="Proteomes" id="UP000029640">
    <property type="component" value="Unassembled WGS sequence"/>
</dbReference>
<feature type="signal peptide" evidence="1">
    <location>
        <begin position="1"/>
        <end position="30"/>
    </location>
</feature>
<evidence type="ECO:0008006" key="4">
    <source>
        <dbReference type="Google" id="ProtNLM"/>
    </source>
</evidence>
<evidence type="ECO:0000256" key="1">
    <source>
        <dbReference type="SAM" id="SignalP"/>
    </source>
</evidence>
<proteinExistence type="predicted"/>
<organism evidence="2 3">
    <name type="scientific">Pseudohaliea rubra DSM 19751</name>
    <dbReference type="NCBI Taxonomy" id="1265313"/>
    <lineage>
        <taxon>Bacteria</taxon>
        <taxon>Pseudomonadati</taxon>
        <taxon>Pseudomonadota</taxon>
        <taxon>Gammaproteobacteria</taxon>
        <taxon>Cellvibrionales</taxon>
        <taxon>Halieaceae</taxon>
        <taxon>Pseudohaliea</taxon>
    </lineage>
</organism>
<evidence type="ECO:0000313" key="2">
    <source>
        <dbReference type="EMBL" id="KGE02970.1"/>
    </source>
</evidence>
<comment type="caution">
    <text evidence="2">The sequence shown here is derived from an EMBL/GenBank/DDBJ whole genome shotgun (WGS) entry which is preliminary data.</text>
</comment>
<evidence type="ECO:0000313" key="3">
    <source>
        <dbReference type="Proteomes" id="UP000029640"/>
    </source>
</evidence>